<protein>
    <recommendedName>
        <fullName evidence="2">B box-type domain-containing protein</fullName>
    </recommendedName>
</protein>
<keyword evidence="1" id="KW-0479">Metal-binding</keyword>
<proteinExistence type="predicted"/>
<dbReference type="InterPro" id="IPR047153">
    <property type="entry name" value="TRIM45/56/19-like"/>
</dbReference>
<dbReference type="Proteomes" id="UP000507470">
    <property type="component" value="Unassembled WGS sequence"/>
</dbReference>
<sequence>MASNSECGPCSRKNVSTSANKYCTDCDDPFCYDCITAHNTFKPFATHHLIDISAIRGAMNMNESKHCPTHLKMELDLYCGDHDVVCCRSCMLEIHQTCKKLADIHAVSKNVKDSTMYDHFVRDLGILVDNADKFLKDRESVVEIIKKDKVSNLHAVAKFKSDILDRINELELKIKTDIESEYNKNRNKVENEKEKLSRIKEFTSNLESRLTFVTQHGSDNQIFLFVNVMKNELSSKQNILQEFTSSFETPESTFEESLTLLKSLESIGTVSTKLNLCVARYNKAVYPEIQAPVVSSKPKLVKYAEATAEIKKIEREDIHISSILCTKDNRLLLCNWKGKELLVCNDRGQYLHRCRLSGNPWDITSIPDSNTAVVTLRNANTLEFVDTGLEHIKASKYISICEPCYGVAASIEKIFVGGNGKVLEINNKGRRVNTLKVGSGMLHYLYIDANYRRLYCSDTPSDKIYCINLDGTAIFCIDNLVVAPVDMTTDFHRNVYVVGLGSHDVHRLAADGQTRELLLDEKDEIFKPYAITFNIDYSKLVLSNNAGTELIFFYCK</sequence>
<dbReference type="AlphaFoldDB" id="A0A6J8BD50"/>
<dbReference type="SUPFAM" id="SSF63829">
    <property type="entry name" value="Calcium-dependent phosphotriesterase"/>
    <property type="match status" value="1"/>
</dbReference>
<dbReference type="Gene3D" id="2.120.10.30">
    <property type="entry name" value="TolB, C-terminal domain"/>
    <property type="match status" value="1"/>
</dbReference>
<dbReference type="PROSITE" id="PS50119">
    <property type="entry name" value="ZF_BBOX"/>
    <property type="match status" value="1"/>
</dbReference>
<evidence type="ECO:0000313" key="4">
    <source>
        <dbReference type="Proteomes" id="UP000507470"/>
    </source>
</evidence>
<name>A0A6J8BD50_MYTCO</name>
<gene>
    <name evidence="3" type="ORF">MCOR_17650</name>
</gene>
<dbReference type="InterPro" id="IPR011042">
    <property type="entry name" value="6-blade_b-propeller_TolB-like"/>
</dbReference>
<dbReference type="PANTHER" id="PTHR25462:SF296">
    <property type="entry name" value="MEIOTIC P26, ISOFORM F"/>
    <property type="match status" value="1"/>
</dbReference>
<evidence type="ECO:0000256" key="1">
    <source>
        <dbReference type="PROSITE-ProRule" id="PRU00024"/>
    </source>
</evidence>
<dbReference type="EMBL" id="CACVKT020003120">
    <property type="protein sequence ID" value="CAC5381782.1"/>
    <property type="molecule type" value="Genomic_DNA"/>
</dbReference>
<dbReference type="InterPro" id="IPR000315">
    <property type="entry name" value="Znf_B-box"/>
</dbReference>
<dbReference type="PANTHER" id="PTHR25462">
    <property type="entry name" value="BONUS, ISOFORM C-RELATED"/>
    <property type="match status" value="1"/>
</dbReference>
<keyword evidence="1" id="KW-0863">Zinc-finger</keyword>
<accession>A0A6J8BD50</accession>
<dbReference type="CDD" id="cd19757">
    <property type="entry name" value="Bbox1"/>
    <property type="match status" value="1"/>
</dbReference>
<keyword evidence="1" id="KW-0862">Zinc</keyword>
<reference evidence="3 4" key="1">
    <citation type="submission" date="2020-06" db="EMBL/GenBank/DDBJ databases">
        <authorList>
            <person name="Li R."/>
            <person name="Bekaert M."/>
        </authorList>
    </citation>
    <scope>NUCLEOTIDE SEQUENCE [LARGE SCALE GENOMIC DNA]</scope>
    <source>
        <strain evidence="4">wild</strain>
    </source>
</reference>
<organism evidence="3 4">
    <name type="scientific">Mytilus coruscus</name>
    <name type="common">Sea mussel</name>
    <dbReference type="NCBI Taxonomy" id="42192"/>
    <lineage>
        <taxon>Eukaryota</taxon>
        <taxon>Metazoa</taxon>
        <taxon>Spiralia</taxon>
        <taxon>Lophotrochozoa</taxon>
        <taxon>Mollusca</taxon>
        <taxon>Bivalvia</taxon>
        <taxon>Autobranchia</taxon>
        <taxon>Pteriomorphia</taxon>
        <taxon>Mytilida</taxon>
        <taxon>Mytiloidea</taxon>
        <taxon>Mytilidae</taxon>
        <taxon>Mytilinae</taxon>
        <taxon>Mytilus</taxon>
    </lineage>
</organism>
<evidence type="ECO:0000313" key="3">
    <source>
        <dbReference type="EMBL" id="CAC5381782.1"/>
    </source>
</evidence>
<dbReference type="OrthoDB" id="6124177at2759"/>
<dbReference type="GO" id="GO:0008270">
    <property type="term" value="F:zinc ion binding"/>
    <property type="evidence" value="ECO:0007669"/>
    <property type="project" value="UniProtKB-KW"/>
</dbReference>
<dbReference type="Gene3D" id="3.30.160.60">
    <property type="entry name" value="Classic Zinc Finger"/>
    <property type="match status" value="1"/>
</dbReference>
<keyword evidence="4" id="KW-1185">Reference proteome</keyword>
<evidence type="ECO:0000259" key="2">
    <source>
        <dbReference type="PROSITE" id="PS50119"/>
    </source>
</evidence>
<feature type="domain" description="B box-type" evidence="2">
    <location>
        <begin position="10"/>
        <end position="52"/>
    </location>
</feature>